<protein>
    <submittedName>
        <fullName evidence="2">Uncharacterized protein</fullName>
    </submittedName>
</protein>
<feature type="compositionally biased region" description="Basic and acidic residues" evidence="1">
    <location>
        <begin position="243"/>
        <end position="252"/>
    </location>
</feature>
<sequence>MIDLTPRIGEDEAVSRYFNSSQSANFNLSVRESEEWDQLKDDMIFRSFPPRAEAEFTKIQQVKADRERPDPHPESRYPPFITDVPSHRRSGSPSPVAEPVSETGSDAGNEDDQAMDTDSDDDEMVVSPKAFTAVEVTEPNAAEPADNEHKATQALHQIAAENDAMLTDKLKQSQDPVQDRLEELGVTGSPKAHVADEAAARQSDVAQINPPPHESRRESSARRHGNGFQPYNNRRTSAGYQGNDHRRPDHRQNISGFHANGHHHGKRKFSDSGMPYGPHNVPPPPERHQDSWSAEPYGEARQRSGSVGSSTSQRTVPGGDFDANEDDHERTPRAQPHSQQPGSGRKRDYDEMERSNNNDRRRQADDVTPRMRRGRPKVPDAYRWVVRYLCKDLRLPNYSRRYR</sequence>
<feature type="compositionally biased region" description="Basic and acidic residues" evidence="1">
    <location>
        <begin position="345"/>
        <end position="369"/>
    </location>
</feature>
<evidence type="ECO:0000313" key="3">
    <source>
        <dbReference type="Proteomes" id="UP000799439"/>
    </source>
</evidence>
<feature type="region of interest" description="Disordered" evidence="1">
    <location>
        <begin position="56"/>
        <end position="124"/>
    </location>
</feature>
<accession>A0A9P4J541</accession>
<gene>
    <name evidence="2" type="ORF">K461DRAFT_149155</name>
</gene>
<feature type="compositionally biased region" description="Polar residues" evidence="1">
    <location>
        <begin position="303"/>
        <end position="315"/>
    </location>
</feature>
<name>A0A9P4J541_9PEZI</name>
<evidence type="ECO:0000313" key="2">
    <source>
        <dbReference type="EMBL" id="KAF2152554.1"/>
    </source>
</evidence>
<dbReference type="Proteomes" id="UP000799439">
    <property type="component" value="Unassembled WGS sequence"/>
</dbReference>
<keyword evidence="3" id="KW-1185">Reference proteome</keyword>
<dbReference type="EMBL" id="ML996086">
    <property type="protein sequence ID" value="KAF2152554.1"/>
    <property type="molecule type" value="Genomic_DNA"/>
</dbReference>
<feature type="compositionally biased region" description="Polar residues" evidence="1">
    <location>
        <begin position="229"/>
        <end position="240"/>
    </location>
</feature>
<evidence type="ECO:0000256" key="1">
    <source>
        <dbReference type="SAM" id="MobiDB-lite"/>
    </source>
</evidence>
<dbReference type="OrthoDB" id="5431222at2759"/>
<feature type="region of interest" description="Disordered" evidence="1">
    <location>
        <begin position="162"/>
        <end position="378"/>
    </location>
</feature>
<feature type="compositionally biased region" description="Basic and acidic residues" evidence="1">
    <location>
        <begin position="166"/>
        <end position="183"/>
    </location>
</feature>
<organism evidence="2 3">
    <name type="scientific">Myriangium duriaei CBS 260.36</name>
    <dbReference type="NCBI Taxonomy" id="1168546"/>
    <lineage>
        <taxon>Eukaryota</taxon>
        <taxon>Fungi</taxon>
        <taxon>Dikarya</taxon>
        <taxon>Ascomycota</taxon>
        <taxon>Pezizomycotina</taxon>
        <taxon>Dothideomycetes</taxon>
        <taxon>Dothideomycetidae</taxon>
        <taxon>Myriangiales</taxon>
        <taxon>Myriangiaceae</taxon>
        <taxon>Myriangium</taxon>
    </lineage>
</organism>
<proteinExistence type="predicted"/>
<comment type="caution">
    <text evidence="2">The sequence shown here is derived from an EMBL/GenBank/DDBJ whole genome shotgun (WGS) entry which is preliminary data.</text>
</comment>
<reference evidence="2" key="1">
    <citation type="journal article" date="2020" name="Stud. Mycol.">
        <title>101 Dothideomycetes genomes: a test case for predicting lifestyles and emergence of pathogens.</title>
        <authorList>
            <person name="Haridas S."/>
            <person name="Albert R."/>
            <person name="Binder M."/>
            <person name="Bloem J."/>
            <person name="Labutti K."/>
            <person name="Salamov A."/>
            <person name="Andreopoulos B."/>
            <person name="Baker S."/>
            <person name="Barry K."/>
            <person name="Bills G."/>
            <person name="Bluhm B."/>
            <person name="Cannon C."/>
            <person name="Castanera R."/>
            <person name="Culley D."/>
            <person name="Daum C."/>
            <person name="Ezra D."/>
            <person name="Gonzalez J."/>
            <person name="Henrissat B."/>
            <person name="Kuo A."/>
            <person name="Liang C."/>
            <person name="Lipzen A."/>
            <person name="Lutzoni F."/>
            <person name="Magnuson J."/>
            <person name="Mondo S."/>
            <person name="Nolan M."/>
            <person name="Ohm R."/>
            <person name="Pangilinan J."/>
            <person name="Park H.-J."/>
            <person name="Ramirez L."/>
            <person name="Alfaro M."/>
            <person name="Sun H."/>
            <person name="Tritt A."/>
            <person name="Yoshinaga Y."/>
            <person name="Zwiers L.-H."/>
            <person name="Turgeon B."/>
            <person name="Goodwin S."/>
            <person name="Spatafora J."/>
            <person name="Crous P."/>
            <person name="Grigoriev I."/>
        </authorList>
    </citation>
    <scope>NUCLEOTIDE SEQUENCE</scope>
    <source>
        <strain evidence="2">CBS 260.36</strain>
    </source>
</reference>
<feature type="compositionally biased region" description="Acidic residues" evidence="1">
    <location>
        <begin position="108"/>
        <end position="124"/>
    </location>
</feature>
<dbReference type="AlphaFoldDB" id="A0A9P4J541"/>
<feature type="compositionally biased region" description="Basic and acidic residues" evidence="1">
    <location>
        <begin position="63"/>
        <end position="75"/>
    </location>
</feature>